<evidence type="ECO:0008006" key="3">
    <source>
        <dbReference type="Google" id="ProtNLM"/>
    </source>
</evidence>
<dbReference type="Pfam" id="PF19795">
    <property type="entry name" value="DUF6279"/>
    <property type="match status" value="1"/>
</dbReference>
<gene>
    <name evidence="1" type="ORF">J2W36_000634</name>
</gene>
<evidence type="ECO:0000313" key="2">
    <source>
        <dbReference type="Proteomes" id="UP001226867"/>
    </source>
</evidence>
<proteinExistence type="predicted"/>
<protein>
    <recommendedName>
        <fullName evidence="3">Lipoprotein</fullName>
    </recommendedName>
</protein>
<sequence>MFLSRMRFAWLAKIIGAVLVGVALASCSAVKLAYNNLPEFTYWWLDGYIDFNGAQTPRTRDELTALLAWHRRNELPKLIALLQKAEAMAPNDVTPAQVCALADEVRARLVAVGEQAARPGTELAMSLGEAQLQTLARKYAKNDAKFADEWIDRTPEQVHRKRYEEFLERNEDFYGPLDVEQRALMRRLTDQSRFDPRRIDAERRKRQAESIALLRQASTTAMAPEDVRRAIVGYVRRVADPAPGPWRDYQQALTQEGCSNVATQHNAMRAAQRERAVQRLRAYRDDLRTLALQDSGVP</sequence>
<accession>A0ABT9S3A4</accession>
<name>A0ABT9S3A4_9BURK</name>
<dbReference type="Proteomes" id="UP001226867">
    <property type="component" value="Unassembled WGS sequence"/>
</dbReference>
<reference evidence="1 2" key="1">
    <citation type="submission" date="2023-07" db="EMBL/GenBank/DDBJ databases">
        <title>Sorghum-associated microbial communities from plants grown in Nebraska, USA.</title>
        <authorList>
            <person name="Schachtman D."/>
        </authorList>
    </citation>
    <scope>NUCLEOTIDE SEQUENCE [LARGE SCALE GENOMIC DNA]</scope>
    <source>
        <strain evidence="1 2">DS1607</strain>
    </source>
</reference>
<dbReference type="PROSITE" id="PS51257">
    <property type="entry name" value="PROKAR_LIPOPROTEIN"/>
    <property type="match status" value="1"/>
</dbReference>
<keyword evidence="2" id="KW-1185">Reference proteome</keyword>
<comment type="caution">
    <text evidence="1">The sequence shown here is derived from an EMBL/GenBank/DDBJ whole genome shotgun (WGS) entry which is preliminary data.</text>
</comment>
<dbReference type="RefSeq" id="WP_307688215.1">
    <property type="nucleotide sequence ID" value="NZ_JAUSRO010000002.1"/>
</dbReference>
<organism evidence="1 2">
    <name type="scientific">Variovorax ginsengisoli</name>
    <dbReference type="NCBI Taxonomy" id="363844"/>
    <lineage>
        <taxon>Bacteria</taxon>
        <taxon>Pseudomonadati</taxon>
        <taxon>Pseudomonadota</taxon>
        <taxon>Betaproteobacteria</taxon>
        <taxon>Burkholderiales</taxon>
        <taxon>Comamonadaceae</taxon>
        <taxon>Variovorax</taxon>
    </lineage>
</organism>
<evidence type="ECO:0000313" key="1">
    <source>
        <dbReference type="EMBL" id="MDP9898399.1"/>
    </source>
</evidence>
<dbReference type="EMBL" id="JAUSRO010000002">
    <property type="protein sequence ID" value="MDP9898399.1"/>
    <property type="molecule type" value="Genomic_DNA"/>
</dbReference>